<feature type="transmembrane region" description="Helical" evidence="7">
    <location>
        <begin position="56"/>
        <end position="76"/>
    </location>
</feature>
<keyword evidence="6 7" id="KW-0472">Membrane</keyword>
<comment type="subcellular location">
    <subcellularLocation>
        <location evidence="1">Cell membrane</location>
        <topology evidence="1">Multi-pass membrane protein</topology>
    </subcellularLocation>
</comment>
<evidence type="ECO:0000256" key="7">
    <source>
        <dbReference type="SAM" id="Phobius"/>
    </source>
</evidence>
<comment type="similarity">
    <text evidence="2">Belongs to the DoxX family.</text>
</comment>
<gene>
    <name evidence="8" type="ORF">AAV94_05365</name>
</gene>
<feature type="transmembrane region" description="Helical" evidence="7">
    <location>
        <begin position="114"/>
        <end position="133"/>
    </location>
</feature>
<comment type="caution">
    <text evidence="8">The sequence shown here is derived from an EMBL/GenBank/DDBJ whole genome shotgun (WGS) entry which is preliminary data.</text>
</comment>
<evidence type="ECO:0000256" key="6">
    <source>
        <dbReference type="ARBA" id="ARBA00023136"/>
    </source>
</evidence>
<keyword evidence="9" id="KW-1185">Reference proteome</keyword>
<proteinExistence type="inferred from homology"/>
<keyword evidence="5 7" id="KW-1133">Transmembrane helix</keyword>
<protein>
    <submittedName>
        <fullName evidence="8">LysR family transcriptional regulator</fullName>
    </submittedName>
</protein>
<keyword evidence="3" id="KW-1003">Cell membrane</keyword>
<keyword evidence="4 7" id="KW-0812">Transmembrane</keyword>
<evidence type="ECO:0000256" key="1">
    <source>
        <dbReference type="ARBA" id="ARBA00004651"/>
    </source>
</evidence>
<evidence type="ECO:0000256" key="4">
    <source>
        <dbReference type="ARBA" id="ARBA00022692"/>
    </source>
</evidence>
<evidence type="ECO:0000313" key="9">
    <source>
        <dbReference type="Proteomes" id="UP000050580"/>
    </source>
</evidence>
<dbReference type="Pfam" id="PF07681">
    <property type="entry name" value="DoxX"/>
    <property type="match status" value="1"/>
</dbReference>
<organism evidence="8 9">
    <name type="scientific">Lampropedia cohaerens</name>
    <dbReference type="NCBI Taxonomy" id="1610491"/>
    <lineage>
        <taxon>Bacteria</taxon>
        <taxon>Pseudomonadati</taxon>
        <taxon>Pseudomonadota</taxon>
        <taxon>Betaproteobacteria</taxon>
        <taxon>Burkholderiales</taxon>
        <taxon>Comamonadaceae</taxon>
        <taxon>Lampropedia</taxon>
    </lineage>
</organism>
<evidence type="ECO:0000256" key="3">
    <source>
        <dbReference type="ARBA" id="ARBA00022475"/>
    </source>
</evidence>
<dbReference type="InterPro" id="IPR051907">
    <property type="entry name" value="DoxX-like_oxidoreductase"/>
</dbReference>
<dbReference type="PATRIC" id="fig|1610491.3.peg.1144"/>
<accession>A0A0U1Q0K0</accession>
<dbReference type="GO" id="GO:0005886">
    <property type="term" value="C:plasma membrane"/>
    <property type="evidence" value="ECO:0007669"/>
    <property type="project" value="UniProtKB-SubCell"/>
</dbReference>
<dbReference type="AlphaFoldDB" id="A0A0U1Q0K0"/>
<name>A0A0U1Q0K0_9BURK</name>
<dbReference type="OrthoDB" id="5382961at2"/>
<dbReference type="InterPro" id="IPR032808">
    <property type="entry name" value="DoxX"/>
</dbReference>
<dbReference type="Proteomes" id="UP000050580">
    <property type="component" value="Unassembled WGS sequence"/>
</dbReference>
<dbReference type="PANTHER" id="PTHR33452">
    <property type="entry name" value="OXIDOREDUCTASE CATD-RELATED"/>
    <property type="match status" value="1"/>
</dbReference>
<dbReference type="EMBL" id="LBNQ01000020">
    <property type="protein sequence ID" value="KKW68261.1"/>
    <property type="molecule type" value="Genomic_DNA"/>
</dbReference>
<feature type="transmembrane region" description="Helical" evidence="7">
    <location>
        <begin position="83"/>
        <end position="102"/>
    </location>
</feature>
<evidence type="ECO:0000313" key="8">
    <source>
        <dbReference type="EMBL" id="KKW68261.1"/>
    </source>
</evidence>
<feature type="transmembrane region" description="Helical" evidence="7">
    <location>
        <begin position="12"/>
        <end position="36"/>
    </location>
</feature>
<dbReference type="PANTHER" id="PTHR33452:SF1">
    <property type="entry name" value="INNER MEMBRANE PROTEIN YPHA-RELATED"/>
    <property type="match status" value="1"/>
</dbReference>
<evidence type="ECO:0000256" key="5">
    <source>
        <dbReference type="ARBA" id="ARBA00022989"/>
    </source>
</evidence>
<reference evidence="8 9" key="1">
    <citation type="submission" date="2015-05" db="EMBL/GenBank/DDBJ databases">
        <title>Draft genome sequence of Lampropedia sp. CT6, isolated from the microbial mat of a hot water spring, located at Manikaran, India.</title>
        <authorList>
            <person name="Tripathi C."/>
            <person name="Rani P."/>
            <person name="Mahato N.K."/>
            <person name="Lal R."/>
        </authorList>
    </citation>
    <scope>NUCLEOTIDE SEQUENCE [LARGE SCALE GENOMIC DNA]</scope>
    <source>
        <strain evidence="8 9">CT6</strain>
    </source>
</reference>
<dbReference type="RefSeq" id="WP_046741317.1">
    <property type="nucleotide sequence ID" value="NZ_LBNQ01000020.1"/>
</dbReference>
<evidence type="ECO:0000256" key="2">
    <source>
        <dbReference type="ARBA" id="ARBA00006679"/>
    </source>
</evidence>
<dbReference type="STRING" id="1610491.AAV94_05365"/>
<sequence length="136" mass="14303">MRSSSRALQPTASYGAALLRIMLGGLFLVHVAIKLVVFTPAGTAAFFQSLGLPGPLAYITMAAELVIAAALIVGFYARWFGLLGVPLLLGTIVTVHGANGFGFGNPGGGWEYPAVWAALLVVLFLIGDGRWTLRSR</sequence>